<reference evidence="1" key="1">
    <citation type="submission" date="2020-05" db="EMBL/GenBank/DDBJ databases">
        <title>Mycena genomes resolve the evolution of fungal bioluminescence.</title>
        <authorList>
            <person name="Tsai I.J."/>
        </authorList>
    </citation>
    <scope>NUCLEOTIDE SEQUENCE</scope>
    <source>
        <strain evidence="1">CCC161011</strain>
    </source>
</reference>
<accession>A0A8H6XPG0</accession>
<evidence type="ECO:0000313" key="1">
    <source>
        <dbReference type="EMBL" id="KAF7344191.1"/>
    </source>
</evidence>
<gene>
    <name evidence="1" type="ORF">MVEN_01709500</name>
</gene>
<dbReference type="AlphaFoldDB" id="A0A8H6XPG0"/>
<sequence>MGHSLNTINSTLNPVYFHGDILVLNSRLRGRKRPSSGPMTLWPTSLNRWSCTPSRESSSFAHALTLSPNPTPTPDPPVVRAPLVVHCFGWVYGVALATISRPNTQDSSNSFDFGS</sequence>
<comment type="caution">
    <text evidence="1">The sequence shown here is derived from an EMBL/GenBank/DDBJ whole genome shotgun (WGS) entry which is preliminary data.</text>
</comment>
<protein>
    <submittedName>
        <fullName evidence="1">Uncharacterized protein</fullName>
    </submittedName>
</protein>
<evidence type="ECO:0000313" key="2">
    <source>
        <dbReference type="Proteomes" id="UP000620124"/>
    </source>
</evidence>
<dbReference type="Proteomes" id="UP000620124">
    <property type="component" value="Unassembled WGS sequence"/>
</dbReference>
<dbReference type="EMBL" id="JACAZI010000015">
    <property type="protein sequence ID" value="KAF7344191.1"/>
    <property type="molecule type" value="Genomic_DNA"/>
</dbReference>
<organism evidence="1 2">
    <name type="scientific">Mycena venus</name>
    <dbReference type="NCBI Taxonomy" id="2733690"/>
    <lineage>
        <taxon>Eukaryota</taxon>
        <taxon>Fungi</taxon>
        <taxon>Dikarya</taxon>
        <taxon>Basidiomycota</taxon>
        <taxon>Agaricomycotina</taxon>
        <taxon>Agaricomycetes</taxon>
        <taxon>Agaricomycetidae</taxon>
        <taxon>Agaricales</taxon>
        <taxon>Marasmiineae</taxon>
        <taxon>Mycenaceae</taxon>
        <taxon>Mycena</taxon>
    </lineage>
</organism>
<keyword evidence="2" id="KW-1185">Reference proteome</keyword>
<name>A0A8H6XPG0_9AGAR</name>
<proteinExistence type="predicted"/>